<sequence>MTRRPWMLLLSRLSRLSQT</sequence>
<dbReference type="EMBL" id="GBRH01200783">
    <property type="protein sequence ID" value="JAD97112.1"/>
    <property type="molecule type" value="Transcribed_RNA"/>
</dbReference>
<reference evidence="1" key="1">
    <citation type="submission" date="2014-09" db="EMBL/GenBank/DDBJ databases">
        <authorList>
            <person name="Magalhaes I.L.F."/>
            <person name="Oliveira U."/>
            <person name="Santos F.R."/>
            <person name="Vidigal T.H.D.A."/>
            <person name="Brescovit A.D."/>
            <person name="Santos A.J."/>
        </authorList>
    </citation>
    <scope>NUCLEOTIDE SEQUENCE</scope>
    <source>
        <tissue evidence="1">Shoot tissue taken approximately 20 cm above the soil surface</tissue>
    </source>
</reference>
<name>A0A0A9EM76_ARUDO</name>
<protein>
    <submittedName>
        <fullName evidence="1">Pco112591</fullName>
    </submittedName>
</protein>
<evidence type="ECO:0000313" key="1">
    <source>
        <dbReference type="EMBL" id="JAD97112.1"/>
    </source>
</evidence>
<reference evidence="1" key="2">
    <citation type="journal article" date="2015" name="Data Brief">
        <title>Shoot transcriptome of the giant reed, Arundo donax.</title>
        <authorList>
            <person name="Barrero R.A."/>
            <person name="Guerrero F.D."/>
            <person name="Moolhuijzen P."/>
            <person name="Goolsby J.A."/>
            <person name="Tidwell J."/>
            <person name="Bellgard S.E."/>
            <person name="Bellgard M.I."/>
        </authorList>
    </citation>
    <scope>NUCLEOTIDE SEQUENCE</scope>
    <source>
        <tissue evidence="1">Shoot tissue taken approximately 20 cm above the soil surface</tissue>
    </source>
</reference>
<dbReference type="AlphaFoldDB" id="A0A0A9EM76"/>
<organism evidence="1">
    <name type="scientific">Arundo donax</name>
    <name type="common">Giant reed</name>
    <name type="synonym">Donax arundinaceus</name>
    <dbReference type="NCBI Taxonomy" id="35708"/>
    <lineage>
        <taxon>Eukaryota</taxon>
        <taxon>Viridiplantae</taxon>
        <taxon>Streptophyta</taxon>
        <taxon>Embryophyta</taxon>
        <taxon>Tracheophyta</taxon>
        <taxon>Spermatophyta</taxon>
        <taxon>Magnoliopsida</taxon>
        <taxon>Liliopsida</taxon>
        <taxon>Poales</taxon>
        <taxon>Poaceae</taxon>
        <taxon>PACMAD clade</taxon>
        <taxon>Arundinoideae</taxon>
        <taxon>Arundineae</taxon>
        <taxon>Arundo</taxon>
    </lineage>
</organism>
<accession>A0A0A9EM76</accession>
<proteinExistence type="predicted"/>